<keyword evidence="1" id="KW-0479">Metal-binding</keyword>
<accession>A0ABD2IJH7</accession>
<protein>
    <recommendedName>
        <fullName evidence="3">CCHC-type domain-containing protein</fullName>
    </recommendedName>
</protein>
<dbReference type="GO" id="GO:0008270">
    <property type="term" value="F:zinc ion binding"/>
    <property type="evidence" value="ECO:0007669"/>
    <property type="project" value="UniProtKB-KW"/>
</dbReference>
<dbReference type="Gene3D" id="4.10.60.10">
    <property type="entry name" value="Zinc finger, CCHC-type"/>
    <property type="match status" value="1"/>
</dbReference>
<dbReference type="InterPro" id="IPR036875">
    <property type="entry name" value="Znf_CCHC_sf"/>
</dbReference>
<dbReference type="InterPro" id="IPR001878">
    <property type="entry name" value="Znf_CCHC"/>
</dbReference>
<feature type="region of interest" description="Disordered" evidence="2">
    <location>
        <begin position="31"/>
        <end position="51"/>
    </location>
</feature>
<dbReference type="SMART" id="SM00343">
    <property type="entry name" value="ZnF_C2HC"/>
    <property type="match status" value="1"/>
</dbReference>
<sequence>MITRSPPLTRQRALNLRTFAQNQNAAVEEQQRQQQVEGVHGGNEPLINAPISPRLNRNLSLSAEENEHHFSEMAAATANDDEIRRRLLHVSIQSNLPPRANGGGNNGAEQQQIGREDFVEGLREVLRPNFGNLLVREEGVRMRFVENGTENLRYEQISRNLVRESAPNTRHVSQSEFIGRTSTPVNFHGELQNFPIVSNQNRQREIYEDFGPYREHENFRTSQIQTRQQAALARQQQNANFGVRDELLPCERQHNEFVGRHLFEGGRRMMHPTEMPRQMHQQPPREERGWQQQNSVLYRPVARQQQNFPAYENQMLPPQSQNLAVLSSLEYNMVLERIPDLNGKEGTDEVKRFFKKFDAYTDSWPDEKRIKGLESKVYGRAERAFEAAKAVIPIKYELLRGEMTRQLEETDSKNLNAFDELMLGVRRKPNESIDDLAGRISGLVKRAYPGLSFQLSDEFSIKYLIRSIGDPTLSLNLELIRTPRMSLDHFVSLAARAESTQRATQRFVAAEKSKADRNETQFHETRRNFNREYQRQPEFQPNFRDRQPEFQSNNGPIRQNNPSFEPKLWKCYNCNEVGHISRNCPRPKQFEANAQNKAQTQPGNLSNKTFDNSNRNFGSNKPNSSNFLRQNCIVEQQENVATDVRLGKIEIAPEVDDFLGKIVVGRGNEAIPPIGKVMVVKTSTFGVETDSMLDGGAQISLISANFLYQLVKEKNLDFDSLEPSQTNVRVLDVNGKMVPCLFKVNLPILRRGLKSEVKVAVQVTKAPIGFDMLIGTNGLGKLGFKLYDEANDSMVEFENSELNSKNLLTVIYGTTIEPRSTKILEMGVNENYEASELLISSDNSNDLHVEPTVAIANEGKIIVPVTNRSHSKIALEKGQKIGEVEPIFEMGESDDMLISPVIVSMLSEPNGETLEKQQLLWETVQKNVGVLNEEQSEELRELCESFGEIFAARDEDLTQTNLVQHKIETGDAPPIKSK</sequence>
<name>A0ABD2IJH7_HETSC</name>
<reference evidence="4 5" key="1">
    <citation type="submission" date="2024-10" db="EMBL/GenBank/DDBJ databases">
        <authorList>
            <person name="Kim D."/>
        </authorList>
    </citation>
    <scope>NUCLEOTIDE SEQUENCE [LARGE SCALE GENOMIC DNA]</scope>
    <source>
        <strain evidence="4">Taebaek</strain>
    </source>
</reference>
<keyword evidence="5" id="KW-1185">Reference proteome</keyword>
<keyword evidence="1" id="KW-0863">Zinc-finger</keyword>
<dbReference type="Pfam" id="PF00098">
    <property type="entry name" value="zf-CCHC"/>
    <property type="match status" value="1"/>
</dbReference>
<feature type="region of interest" description="Disordered" evidence="2">
    <location>
        <begin position="531"/>
        <end position="562"/>
    </location>
</feature>
<evidence type="ECO:0000256" key="1">
    <source>
        <dbReference type="PROSITE-ProRule" id="PRU00047"/>
    </source>
</evidence>
<evidence type="ECO:0000313" key="5">
    <source>
        <dbReference type="Proteomes" id="UP001620645"/>
    </source>
</evidence>
<dbReference type="EMBL" id="JBICCN010000301">
    <property type="protein sequence ID" value="KAL3079416.1"/>
    <property type="molecule type" value="Genomic_DNA"/>
</dbReference>
<dbReference type="GO" id="GO:0019899">
    <property type="term" value="F:enzyme binding"/>
    <property type="evidence" value="ECO:0007669"/>
    <property type="project" value="UniProtKB-ARBA"/>
</dbReference>
<dbReference type="Proteomes" id="UP001620645">
    <property type="component" value="Unassembled WGS sequence"/>
</dbReference>
<dbReference type="AlphaFoldDB" id="A0ABD2IJH7"/>
<keyword evidence="1" id="KW-0862">Zinc</keyword>
<comment type="caution">
    <text evidence="4">The sequence shown here is derived from an EMBL/GenBank/DDBJ whole genome shotgun (WGS) entry which is preliminary data.</text>
</comment>
<proteinExistence type="predicted"/>
<dbReference type="PANTHER" id="PTHR19963">
    <property type="entry name" value="CCHC-TYPE DOMAIN-CONTAINING PROTEIN"/>
    <property type="match status" value="1"/>
</dbReference>
<evidence type="ECO:0000259" key="3">
    <source>
        <dbReference type="PROSITE" id="PS50158"/>
    </source>
</evidence>
<feature type="domain" description="CCHC-type" evidence="3">
    <location>
        <begin position="570"/>
        <end position="586"/>
    </location>
</feature>
<dbReference type="PANTHER" id="PTHR19963:SF30">
    <property type="entry name" value="ENDONUCLEASE_EXONUCLEASE_PHOSPHATASE DOMAIN-CONTAINING PROTEIN"/>
    <property type="match status" value="1"/>
</dbReference>
<feature type="region of interest" description="Disordered" evidence="2">
    <location>
        <begin position="597"/>
        <end position="622"/>
    </location>
</feature>
<gene>
    <name evidence="4" type="ORF">niasHS_013062</name>
</gene>
<feature type="compositionally biased region" description="Polar residues" evidence="2">
    <location>
        <begin position="549"/>
        <end position="562"/>
    </location>
</feature>
<dbReference type="SUPFAM" id="SSF57756">
    <property type="entry name" value="Retrovirus zinc finger-like domains"/>
    <property type="match status" value="1"/>
</dbReference>
<evidence type="ECO:0000256" key="2">
    <source>
        <dbReference type="SAM" id="MobiDB-lite"/>
    </source>
</evidence>
<dbReference type="PROSITE" id="PS50158">
    <property type="entry name" value="ZF_CCHC"/>
    <property type="match status" value="1"/>
</dbReference>
<evidence type="ECO:0000313" key="4">
    <source>
        <dbReference type="EMBL" id="KAL3079416.1"/>
    </source>
</evidence>
<organism evidence="4 5">
    <name type="scientific">Heterodera schachtii</name>
    <name type="common">Sugarbeet cyst nematode worm</name>
    <name type="synonym">Tylenchus schachtii</name>
    <dbReference type="NCBI Taxonomy" id="97005"/>
    <lineage>
        <taxon>Eukaryota</taxon>
        <taxon>Metazoa</taxon>
        <taxon>Ecdysozoa</taxon>
        <taxon>Nematoda</taxon>
        <taxon>Chromadorea</taxon>
        <taxon>Rhabditida</taxon>
        <taxon>Tylenchina</taxon>
        <taxon>Tylenchomorpha</taxon>
        <taxon>Tylenchoidea</taxon>
        <taxon>Heteroderidae</taxon>
        <taxon>Heteroderinae</taxon>
        <taxon>Heterodera</taxon>
    </lineage>
</organism>